<evidence type="ECO:0000256" key="1">
    <source>
        <dbReference type="SAM" id="Coils"/>
    </source>
</evidence>
<feature type="compositionally biased region" description="Basic and acidic residues" evidence="2">
    <location>
        <begin position="49"/>
        <end position="63"/>
    </location>
</feature>
<protein>
    <submittedName>
        <fullName evidence="3">Uncharacterized protein</fullName>
    </submittedName>
</protein>
<proteinExistence type="predicted"/>
<dbReference type="GO" id="GO:0007076">
    <property type="term" value="P:mitotic chromosome condensation"/>
    <property type="evidence" value="ECO:0007669"/>
    <property type="project" value="TreeGrafter"/>
</dbReference>
<dbReference type="EMBL" id="OB660229">
    <property type="protein sequence ID" value="CAD7223601.1"/>
    <property type="molecule type" value="Genomic_DNA"/>
</dbReference>
<accession>A0A7R8W732</accession>
<dbReference type="PANTHER" id="PTHR43941:SF1">
    <property type="entry name" value="STRUCTURAL MAINTENANCE OF CHROMOSOMES PROTEIN 2"/>
    <property type="match status" value="1"/>
</dbReference>
<feature type="region of interest" description="Disordered" evidence="2">
    <location>
        <begin position="338"/>
        <end position="363"/>
    </location>
</feature>
<name>A0A7R8W732_9CRUS</name>
<dbReference type="AlphaFoldDB" id="A0A7R8W732"/>
<dbReference type="GO" id="GO:0000796">
    <property type="term" value="C:condensin complex"/>
    <property type="evidence" value="ECO:0007669"/>
    <property type="project" value="TreeGrafter"/>
</dbReference>
<feature type="region of interest" description="Disordered" evidence="2">
    <location>
        <begin position="43"/>
        <end position="84"/>
    </location>
</feature>
<organism evidence="3">
    <name type="scientific">Cyprideis torosa</name>
    <dbReference type="NCBI Taxonomy" id="163714"/>
    <lineage>
        <taxon>Eukaryota</taxon>
        <taxon>Metazoa</taxon>
        <taxon>Ecdysozoa</taxon>
        <taxon>Arthropoda</taxon>
        <taxon>Crustacea</taxon>
        <taxon>Oligostraca</taxon>
        <taxon>Ostracoda</taxon>
        <taxon>Podocopa</taxon>
        <taxon>Podocopida</taxon>
        <taxon>Cytherocopina</taxon>
        <taxon>Cytheroidea</taxon>
        <taxon>Cytherideidae</taxon>
        <taxon>Cyprideis</taxon>
    </lineage>
</organism>
<reference evidence="3" key="1">
    <citation type="submission" date="2020-11" db="EMBL/GenBank/DDBJ databases">
        <authorList>
            <person name="Tran Van P."/>
        </authorList>
    </citation>
    <scope>NUCLEOTIDE SEQUENCE</scope>
</reference>
<gene>
    <name evidence="3" type="ORF">CTOB1V02_LOCUS1581</name>
</gene>
<dbReference type="GO" id="GO:0000793">
    <property type="term" value="C:condensed chromosome"/>
    <property type="evidence" value="ECO:0007669"/>
    <property type="project" value="TreeGrafter"/>
</dbReference>
<feature type="coiled-coil region" evidence="1">
    <location>
        <begin position="365"/>
        <end position="435"/>
    </location>
</feature>
<dbReference type="GO" id="GO:0000785">
    <property type="term" value="C:chromatin"/>
    <property type="evidence" value="ECO:0007669"/>
    <property type="project" value="TreeGrafter"/>
</dbReference>
<feature type="compositionally biased region" description="Low complexity" evidence="2">
    <location>
        <begin position="345"/>
        <end position="358"/>
    </location>
</feature>
<feature type="compositionally biased region" description="Basic and acidic residues" evidence="2">
    <location>
        <begin position="164"/>
        <end position="174"/>
    </location>
</feature>
<keyword evidence="1" id="KW-0175">Coiled coil</keyword>
<sequence length="446" mass="50430">MKNFQSRLLAAEAGAKEAKEQLSVKEEKLKAVAEERNRLQRKLINQRSQLDRLRRDVSSRKAESSTSSPVPHRGGGLVSSDREETLMAEVDDLKRKLEEAKQDEGKEKAVKSAAELARWDERKKMEGKLSAQRQKLDIQKNQIETLQRNERVLREIVAKLERKAMKKPATKERSASATMSSSDPELRTVGRGTRVRIVEPPTTSQRAGRNTTSPSTDEAPMDSGDTNVTPTRDKKRTVTTSVSITTSSLSSVPQKDLREKEIRELKTQILDLQERNVELALECESLRLKLRDVDRSSRGGGGEGSKRGFLDLEKENAALKRIIDTLQKERAQRDVFLQVSPPSTPSSGSSPDHPSTPSQKRRDEVNFLRDQLKRAHDENQALRRELQIAESELASVRRELEGKSRLAANAKILLRQAAERENSLMEQQEELLKKLVKYEAMNSRKT</sequence>
<feature type="region of interest" description="Disordered" evidence="2">
    <location>
        <begin position="164"/>
        <end position="247"/>
    </location>
</feature>
<dbReference type="PANTHER" id="PTHR43941">
    <property type="entry name" value="STRUCTURAL MAINTENANCE OF CHROMOSOMES PROTEIN 2"/>
    <property type="match status" value="1"/>
</dbReference>
<feature type="coiled-coil region" evidence="1">
    <location>
        <begin position="255"/>
        <end position="332"/>
    </location>
</feature>
<evidence type="ECO:0000256" key="2">
    <source>
        <dbReference type="SAM" id="MobiDB-lite"/>
    </source>
</evidence>
<evidence type="ECO:0000313" key="3">
    <source>
        <dbReference type="EMBL" id="CAD7223601.1"/>
    </source>
</evidence>
<feature type="compositionally biased region" description="Polar residues" evidence="2">
    <location>
        <begin position="201"/>
        <end position="216"/>
    </location>
</feature>
<dbReference type="GO" id="GO:0003682">
    <property type="term" value="F:chromatin binding"/>
    <property type="evidence" value="ECO:0007669"/>
    <property type="project" value="TreeGrafter"/>
</dbReference>
<feature type="compositionally biased region" description="Low complexity" evidence="2">
    <location>
        <begin position="238"/>
        <end position="247"/>
    </location>
</feature>